<dbReference type="GO" id="GO:0005524">
    <property type="term" value="F:ATP binding"/>
    <property type="evidence" value="ECO:0007669"/>
    <property type="project" value="InterPro"/>
</dbReference>
<dbReference type="InterPro" id="IPR004154">
    <property type="entry name" value="Anticodon-bd"/>
</dbReference>
<dbReference type="InterPro" id="IPR047246">
    <property type="entry name" value="ThrRS_anticodon"/>
</dbReference>
<dbReference type="GO" id="GO:0006435">
    <property type="term" value="P:threonyl-tRNA aminoacylation"/>
    <property type="evidence" value="ECO:0007669"/>
    <property type="project" value="InterPro"/>
</dbReference>
<accession>F8KZ80</accession>
<evidence type="ECO:0000259" key="6">
    <source>
        <dbReference type="Pfam" id="PF03129"/>
    </source>
</evidence>
<dbReference type="OrthoDB" id="21111at2"/>
<organism evidence="7 8">
    <name type="scientific">Parachlamydia acanthamoebae (strain UV7)</name>
    <dbReference type="NCBI Taxonomy" id="765952"/>
    <lineage>
        <taxon>Bacteria</taxon>
        <taxon>Pseudomonadati</taxon>
        <taxon>Chlamydiota</taxon>
        <taxon>Chlamydiia</taxon>
        <taxon>Parachlamydiales</taxon>
        <taxon>Parachlamydiaceae</taxon>
        <taxon>Parachlamydia</taxon>
    </lineage>
</organism>
<dbReference type="Gene3D" id="3.30.930.10">
    <property type="entry name" value="Bira Bifunctional Protein, Domain 2"/>
    <property type="match status" value="1"/>
</dbReference>
<dbReference type="Proteomes" id="UP000000495">
    <property type="component" value="Chromosome"/>
</dbReference>
<evidence type="ECO:0000256" key="1">
    <source>
        <dbReference type="ARBA" id="ARBA00022555"/>
    </source>
</evidence>
<dbReference type="KEGG" id="puv:PUV_12570"/>
<dbReference type="PANTHER" id="PTHR11451">
    <property type="entry name" value="THREONINE-TRNA LIGASE"/>
    <property type="match status" value="1"/>
</dbReference>
<proteinExistence type="predicted"/>
<sequence>MLRDLFPNVQLVQSGINQVGFYYDCLFPQPVTETLLPLIEERLWQLCKNPPAIQEMHMMRENAVHFFQHHGQSFHAQLAENAEENIVELIRMADFYDLYAETEIPDPTVIRAVKILSFSEKEIYNASFGKLRVIRLFGAAFLQRDEMKVFLKKWTRHKKNQHVHLGQEMELFLPAGISSWVWLPRGESLRAAVLKWCENGYAANGYQKIGMTGLLPLEHFSFKPSVEKKIREQSWIVEKEEEEYVLPSTQLSSAFFAASALCSFPLRFFESEKRFSPAASDQLDGLLKSQTCEMSNAYLFCLTEQVLHELISSLQFIEETVKVFGFEAQWYLYPKAEKNAAAKKQWPQAIAFLHEALKFCHLNYQVEEAFSSWRGPRIEVKLFDSLNRQWKGPQLEFDLFSAESFALASQAKGLQSTPWVIRWTALGSTERWIALLIEQNEGRLPFWLAPEQVRIFPIGEKVIEYAKKIQVLMLNQNLRVAIDKRQHPLAEKIYDATRQRVPYLVIVGDKEERENRLTVRSFDDKTAKTDVEIKDFLALLSKENLFDQQNADDKEH</sequence>
<dbReference type="Gene3D" id="3.30.980.10">
    <property type="entry name" value="Threonyl-trna Synthetase, Chain A, domain 2"/>
    <property type="match status" value="1"/>
</dbReference>
<dbReference type="InterPro" id="IPR045864">
    <property type="entry name" value="aa-tRNA-synth_II/BPL/LPL"/>
</dbReference>
<dbReference type="AlphaFoldDB" id="F8KZ80"/>
<gene>
    <name evidence="7" type="ordered locus">PUV_12570</name>
</gene>
<keyword evidence="5" id="KW-0030">Aminoacyl-tRNA synthetase</keyword>
<dbReference type="STRING" id="765952.PUV_12570"/>
<dbReference type="eggNOG" id="COG0441">
    <property type="taxonomic scope" value="Bacteria"/>
</dbReference>
<dbReference type="SUPFAM" id="SSF55186">
    <property type="entry name" value="ThrRS/AlaRS common domain"/>
    <property type="match status" value="1"/>
</dbReference>
<evidence type="ECO:0000313" key="8">
    <source>
        <dbReference type="Proteomes" id="UP000000495"/>
    </source>
</evidence>
<dbReference type="SUPFAM" id="SSF52954">
    <property type="entry name" value="Class II aaRS ABD-related"/>
    <property type="match status" value="1"/>
</dbReference>
<dbReference type="InterPro" id="IPR018163">
    <property type="entry name" value="Thr/Ala-tRNA-synth_IIc_edit"/>
</dbReference>
<keyword evidence="4" id="KW-0648">Protein biosynthesis</keyword>
<dbReference type="GO" id="GO:0005737">
    <property type="term" value="C:cytoplasm"/>
    <property type="evidence" value="ECO:0007669"/>
    <property type="project" value="InterPro"/>
</dbReference>
<dbReference type="EMBL" id="FR872580">
    <property type="protein sequence ID" value="CCB86207.1"/>
    <property type="molecule type" value="Genomic_DNA"/>
</dbReference>
<keyword evidence="2" id="KW-0436">Ligase</keyword>
<evidence type="ECO:0000256" key="2">
    <source>
        <dbReference type="ARBA" id="ARBA00022598"/>
    </source>
</evidence>
<reference evidence="7 8" key="2">
    <citation type="journal article" date="2011" name="Mol. Biol. Evol.">
        <title>Unity in variety--the pan-genome of the Chlamydiae.</title>
        <authorList>
            <person name="Collingro A."/>
            <person name="Tischler P."/>
            <person name="Weinmaier T."/>
            <person name="Penz T."/>
            <person name="Heinz E."/>
            <person name="Brunham R.C."/>
            <person name="Read T.D."/>
            <person name="Bavoil P.M."/>
            <person name="Sachse K."/>
            <person name="Kahane S."/>
            <person name="Friedman M.G."/>
            <person name="Rattei T."/>
            <person name="Myers G.S."/>
            <person name="Horn M."/>
        </authorList>
    </citation>
    <scope>NUCLEOTIDE SEQUENCE [LARGE SCALE GENOMIC DNA]</scope>
    <source>
        <strain evidence="8">UV7</strain>
    </source>
</reference>
<dbReference type="PRINTS" id="PR01047">
    <property type="entry name" value="TRNASYNTHTHR"/>
</dbReference>
<dbReference type="HOGENOM" id="CLU_008554_3_1_0"/>
<dbReference type="InterPro" id="IPR002320">
    <property type="entry name" value="Thr-tRNA-ligase_IIa"/>
</dbReference>
<keyword evidence="8" id="KW-1185">Reference proteome</keyword>
<feature type="domain" description="Anticodon-binding" evidence="6">
    <location>
        <begin position="452"/>
        <end position="542"/>
    </location>
</feature>
<dbReference type="SUPFAM" id="SSF55681">
    <property type="entry name" value="Class II aaRS and biotin synthetases"/>
    <property type="match status" value="1"/>
</dbReference>
<dbReference type="InterPro" id="IPR036621">
    <property type="entry name" value="Anticodon-bd_dom_sf"/>
</dbReference>
<evidence type="ECO:0000256" key="4">
    <source>
        <dbReference type="ARBA" id="ARBA00022917"/>
    </source>
</evidence>
<dbReference type="Gene3D" id="3.40.50.800">
    <property type="entry name" value="Anticodon-binding domain"/>
    <property type="match status" value="1"/>
</dbReference>
<keyword evidence="3" id="KW-0694">RNA-binding</keyword>
<keyword evidence="1" id="KW-0820">tRNA-binding</keyword>
<reference key="1">
    <citation type="journal article" date="2011" name="Mol. Biol. Evol.">
        <title>Unity in variety -- the pan-genome of the Chlamydiae.</title>
        <authorList>
            <person name="Collingro A."/>
            <person name="Tischler P."/>
            <person name="Weinmaier T."/>
            <person name="Penz T."/>
            <person name="Heinz E."/>
            <person name="Brunham R.C."/>
            <person name="Read T.D."/>
            <person name="Bavoil P.M."/>
            <person name="Sachse K."/>
            <person name="Kahane S."/>
            <person name="Friedman M.G."/>
            <person name="Rattei T."/>
            <person name="Myers G.S.A."/>
            <person name="Horn M."/>
        </authorList>
    </citation>
    <scope>NUCLEOTIDE SEQUENCE</scope>
    <source>
        <strain>UV7</strain>
    </source>
</reference>
<dbReference type="CDD" id="cd00860">
    <property type="entry name" value="ThrRS_anticodon"/>
    <property type="match status" value="1"/>
</dbReference>
<evidence type="ECO:0000256" key="3">
    <source>
        <dbReference type="ARBA" id="ARBA00022884"/>
    </source>
</evidence>
<name>F8KZ80_PARAV</name>
<dbReference type="Pfam" id="PF03129">
    <property type="entry name" value="HGTP_anticodon"/>
    <property type="match status" value="1"/>
</dbReference>
<dbReference type="GO" id="GO:0004829">
    <property type="term" value="F:threonine-tRNA ligase activity"/>
    <property type="evidence" value="ECO:0007669"/>
    <property type="project" value="InterPro"/>
</dbReference>
<evidence type="ECO:0000313" key="7">
    <source>
        <dbReference type="EMBL" id="CCB86207.1"/>
    </source>
</evidence>
<evidence type="ECO:0000256" key="5">
    <source>
        <dbReference type="ARBA" id="ARBA00023146"/>
    </source>
</evidence>
<dbReference type="GO" id="GO:0000049">
    <property type="term" value="F:tRNA binding"/>
    <property type="evidence" value="ECO:0007669"/>
    <property type="project" value="UniProtKB-KW"/>
</dbReference>
<dbReference type="PANTHER" id="PTHR11451:SF44">
    <property type="entry name" value="THREONINE--TRNA LIGASE, CHLOROPLASTIC_MITOCHONDRIAL 2"/>
    <property type="match status" value="1"/>
</dbReference>
<protein>
    <recommendedName>
        <fullName evidence="6">Anticodon-binding domain-containing protein</fullName>
    </recommendedName>
</protein>